<proteinExistence type="inferred from homology"/>
<dbReference type="EC" id="6.2.1.20" evidence="2"/>
<keyword evidence="2" id="KW-0436">Ligase</keyword>
<dbReference type="GO" id="GO:0006633">
    <property type="term" value="P:fatty acid biosynthetic process"/>
    <property type="evidence" value="ECO:0007669"/>
    <property type="project" value="TreeGrafter"/>
</dbReference>
<dbReference type="Gene3D" id="3.40.50.12780">
    <property type="entry name" value="N-terminal domain of ligase-like"/>
    <property type="match status" value="1"/>
</dbReference>
<dbReference type="InterPro" id="IPR042099">
    <property type="entry name" value="ANL_N_sf"/>
</dbReference>
<dbReference type="SUPFAM" id="SSF56801">
    <property type="entry name" value="Acetyl-CoA synthetase-like"/>
    <property type="match status" value="1"/>
</dbReference>
<accession>A0A378U9H4</accession>
<dbReference type="GO" id="GO:0070566">
    <property type="term" value="F:adenylyltransferase activity"/>
    <property type="evidence" value="ECO:0007669"/>
    <property type="project" value="TreeGrafter"/>
</dbReference>
<dbReference type="Gene3D" id="3.30.300.30">
    <property type="match status" value="1"/>
</dbReference>
<dbReference type="AlphaFoldDB" id="A0A378U9H4"/>
<dbReference type="InterPro" id="IPR045851">
    <property type="entry name" value="AMP-bd_C_sf"/>
</dbReference>
<dbReference type="PANTHER" id="PTHR22754:SF32">
    <property type="entry name" value="DISCO-INTERACTING PROTEIN 2"/>
    <property type="match status" value="1"/>
</dbReference>
<protein>
    <submittedName>
        <fullName evidence="2">AMP-dependent synthetase and ligase</fullName>
        <ecNumber evidence="2">6.2.1.-</ecNumber>
        <ecNumber evidence="2">6.2.1.20</ecNumber>
    </submittedName>
</protein>
<evidence type="ECO:0000256" key="1">
    <source>
        <dbReference type="ARBA" id="ARBA00006432"/>
    </source>
</evidence>
<comment type="similarity">
    <text evidence="1">Belongs to the ATP-dependent AMP-binding enzyme family.</text>
</comment>
<organism evidence="2 3">
    <name type="scientific">Mycolicibacterium fortuitum</name>
    <name type="common">Mycobacterium fortuitum</name>
    <dbReference type="NCBI Taxonomy" id="1766"/>
    <lineage>
        <taxon>Bacteria</taxon>
        <taxon>Bacillati</taxon>
        <taxon>Actinomycetota</taxon>
        <taxon>Actinomycetes</taxon>
        <taxon>Mycobacteriales</taxon>
        <taxon>Mycobacteriaceae</taxon>
        <taxon>Mycolicibacterium</taxon>
    </lineage>
</organism>
<reference evidence="2 3" key="1">
    <citation type="submission" date="2018-06" db="EMBL/GenBank/DDBJ databases">
        <authorList>
            <consortium name="Pathogen Informatics"/>
            <person name="Doyle S."/>
        </authorList>
    </citation>
    <scope>NUCLEOTIDE SEQUENCE [LARGE SCALE GENOMIC DNA]</scope>
    <source>
        <strain evidence="2 3">NCTC1542</strain>
    </source>
</reference>
<dbReference type="GO" id="GO:0005886">
    <property type="term" value="C:plasma membrane"/>
    <property type="evidence" value="ECO:0007669"/>
    <property type="project" value="TreeGrafter"/>
</dbReference>
<name>A0A378U9H4_MYCFO</name>
<dbReference type="Proteomes" id="UP000255389">
    <property type="component" value="Unassembled WGS sequence"/>
</dbReference>
<dbReference type="EMBL" id="UGQY01000001">
    <property type="protein sequence ID" value="STZ73072.1"/>
    <property type="molecule type" value="Genomic_DNA"/>
</dbReference>
<evidence type="ECO:0000313" key="2">
    <source>
        <dbReference type="EMBL" id="STZ73072.1"/>
    </source>
</evidence>
<dbReference type="PANTHER" id="PTHR22754">
    <property type="entry name" value="DISCO-INTERACTING PROTEIN 2 DIP2 -RELATED"/>
    <property type="match status" value="1"/>
</dbReference>
<gene>
    <name evidence="2" type="primary">mbtM_1</name>
    <name evidence="2" type="ORF">NCTC1542_00612</name>
</gene>
<dbReference type="EC" id="6.2.1.-" evidence="2"/>
<sequence length="144" mass="15101">MMSGYLGQEPLNPGDWFATGDLGYFVDGGLVVCGRTKELITVAGRNIFPTEIERVAAQVKGVREGAVVAVGAGEKAVRSGLVIAAEFRGADEAGARSQVIQQVASECGIVPADVVFLAPGSLPRTSSGKLRRLEVKRQLETAKS</sequence>
<dbReference type="GO" id="GO:0008922">
    <property type="term" value="F:long-chain fatty acid [acyl-carrier-protein] ligase activity"/>
    <property type="evidence" value="ECO:0007669"/>
    <property type="project" value="UniProtKB-EC"/>
</dbReference>
<evidence type="ECO:0000313" key="3">
    <source>
        <dbReference type="Proteomes" id="UP000255389"/>
    </source>
</evidence>